<dbReference type="Gene3D" id="3.10.580.10">
    <property type="entry name" value="CBS-domain"/>
    <property type="match status" value="2"/>
</dbReference>
<evidence type="ECO:0000256" key="1">
    <source>
        <dbReference type="ARBA" id="ARBA00022737"/>
    </source>
</evidence>
<reference evidence="4" key="1">
    <citation type="journal article" date="2020" name="mSystems">
        <title>Genome- and Community-Level Interaction Insights into Carbon Utilization and Element Cycling Functions of Hydrothermarchaeota in Hydrothermal Sediment.</title>
        <authorList>
            <person name="Zhou Z."/>
            <person name="Liu Y."/>
            <person name="Xu W."/>
            <person name="Pan J."/>
            <person name="Luo Z.H."/>
            <person name="Li M."/>
        </authorList>
    </citation>
    <scope>NUCLEOTIDE SEQUENCE [LARGE SCALE GENOMIC DNA]</scope>
    <source>
        <strain evidence="4">HyVt-503</strain>
    </source>
</reference>
<dbReference type="CDD" id="cd04584">
    <property type="entry name" value="CBS_pair_AcuB_like"/>
    <property type="match status" value="1"/>
</dbReference>
<proteinExistence type="predicted"/>
<evidence type="ECO:0000256" key="2">
    <source>
        <dbReference type="PROSITE-ProRule" id="PRU00703"/>
    </source>
</evidence>
<dbReference type="PANTHER" id="PTHR48108">
    <property type="entry name" value="CBS DOMAIN-CONTAINING PROTEIN CBSX2, CHLOROPLASTIC"/>
    <property type="match status" value="1"/>
</dbReference>
<accession>A0A7V2WSR0</accession>
<organism evidence="4">
    <name type="scientific">Dissulfuribacter thermophilus</name>
    <dbReference type="NCBI Taxonomy" id="1156395"/>
    <lineage>
        <taxon>Bacteria</taxon>
        <taxon>Pseudomonadati</taxon>
        <taxon>Thermodesulfobacteriota</taxon>
        <taxon>Dissulfuribacteria</taxon>
        <taxon>Dissulfuribacterales</taxon>
        <taxon>Dissulfuribacteraceae</taxon>
        <taxon>Dissulfuribacter</taxon>
    </lineage>
</organism>
<protein>
    <submittedName>
        <fullName evidence="4">CBS domain-containing protein</fullName>
    </submittedName>
</protein>
<dbReference type="EMBL" id="DRND01000051">
    <property type="protein sequence ID" value="HFC46348.1"/>
    <property type="molecule type" value="Genomic_DNA"/>
</dbReference>
<dbReference type="InterPro" id="IPR000644">
    <property type="entry name" value="CBS_dom"/>
</dbReference>
<dbReference type="InterPro" id="IPR051462">
    <property type="entry name" value="CBS_domain-containing"/>
</dbReference>
<feature type="domain" description="CBS" evidence="3">
    <location>
        <begin position="70"/>
        <end position="128"/>
    </location>
</feature>
<dbReference type="SUPFAM" id="SSF54631">
    <property type="entry name" value="CBS-domain pair"/>
    <property type="match status" value="1"/>
</dbReference>
<dbReference type="Proteomes" id="UP000885797">
    <property type="component" value="Unassembled WGS sequence"/>
</dbReference>
<sequence length="200" mass="22586">MKVKNWMTKRLITIEPSLSVRDAVHLMYKHSIRHLPVVVNGELVGLVTESNLRQYFYHQNLDNLTVEDVMILNPITIDPNSSIDSAARLIHEFKIGGLPVLDKRSLVGIITTTDILSAFLQFLGLLKESSRLDVILKEPEGNLEEVLTEIRRFGGKVISVGMEATSSKKKIHYIRLEKIDLLPIVRAIEKKGHKVVSVLD</sequence>
<evidence type="ECO:0000313" key="4">
    <source>
        <dbReference type="EMBL" id="HFC46348.1"/>
    </source>
</evidence>
<dbReference type="AlphaFoldDB" id="A0A7V2WSR0"/>
<keyword evidence="2" id="KW-0129">CBS domain</keyword>
<dbReference type="Pfam" id="PF00571">
    <property type="entry name" value="CBS"/>
    <property type="match status" value="2"/>
</dbReference>
<feature type="domain" description="CBS" evidence="3">
    <location>
        <begin position="7"/>
        <end position="63"/>
    </location>
</feature>
<keyword evidence="1" id="KW-0677">Repeat</keyword>
<comment type="caution">
    <text evidence="4">The sequence shown here is derived from an EMBL/GenBank/DDBJ whole genome shotgun (WGS) entry which is preliminary data.</text>
</comment>
<gene>
    <name evidence="4" type="ORF">ENJ63_00525</name>
</gene>
<name>A0A7V2WSR0_9BACT</name>
<evidence type="ECO:0000259" key="3">
    <source>
        <dbReference type="PROSITE" id="PS51371"/>
    </source>
</evidence>
<dbReference type="SMART" id="SM00116">
    <property type="entry name" value="CBS"/>
    <property type="match status" value="2"/>
</dbReference>
<dbReference type="InterPro" id="IPR046342">
    <property type="entry name" value="CBS_dom_sf"/>
</dbReference>
<dbReference type="PROSITE" id="PS51371">
    <property type="entry name" value="CBS"/>
    <property type="match status" value="2"/>
</dbReference>
<dbReference type="PANTHER" id="PTHR48108:SF34">
    <property type="entry name" value="CBS DOMAIN-CONTAINING PROTEIN YHCV"/>
    <property type="match status" value="1"/>
</dbReference>